<comment type="subcellular location">
    <subcellularLocation>
        <location evidence="1">Membrane</location>
        <topology evidence="1">Multi-pass membrane protein</topology>
    </subcellularLocation>
</comment>
<dbReference type="STRING" id="264951.A0A443HQJ9"/>
<dbReference type="InterPro" id="IPR007248">
    <property type="entry name" value="Mpv17_PMP22"/>
</dbReference>
<evidence type="ECO:0000256" key="7">
    <source>
        <dbReference type="SAM" id="MobiDB-lite"/>
    </source>
</evidence>
<dbReference type="Pfam" id="PF04117">
    <property type="entry name" value="Mpv17_PMP22"/>
    <property type="match status" value="1"/>
</dbReference>
<name>A0A443HQJ9_BYSSP</name>
<accession>A0A443HQJ9</accession>
<evidence type="ECO:0000256" key="6">
    <source>
        <dbReference type="RuleBase" id="RU363053"/>
    </source>
</evidence>
<feature type="compositionally biased region" description="Basic and acidic residues" evidence="7">
    <location>
        <begin position="72"/>
        <end position="93"/>
    </location>
</feature>
<dbReference type="PANTHER" id="PTHR11266:SF80">
    <property type="entry name" value="PEROXISOMAL MEMBRANE PROTEIN 2"/>
    <property type="match status" value="1"/>
</dbReference>
<dbReference type="Proteomes" id="UP000283841">
    <property type="component" value="Unassembled WGS sequence"/>
</dbReference>
<dbReference type="VEuPathDB" id="FungiDB:C8Q69DRAFT_315803"/>
<dbReference type="EMBL" id="RCNU01000008">
    <property type="protein sequence ID" value="RWQ94092.1"/>
    <property type="molecule type" value="Genomic_DNA"/>
</dbReference>
<sequence length="194" mass="21586">MSVPPIAKATFQAVVINAGSNVLAQVIKSYRDQKPFQLDVNTLLQFTTCALITSPLTFLWLENLETTFPGTTEEKPKTEKEDGHAKDEKSSRDGKKRSGLNVKNTVIKVFLDQTVGAAWNTVLFLTTMSILRGQDYDSVVDSIKTDFWPIMIAGFKMWPFVSILCFVAIPADKRLLVSSLFGVLWAIYLSLMSG</sequence>
<evidence type="ECO:0000256" key="5">
    <source>
        <dbReference type="ARBA" id="ARBA00023136"/>
    </source>
</evidence>
<feature type="transmembrane region" description="Helical" evidence="6">
    <location>
        <begin position="147"/>
        <end position="168"/>
    </location>
</feature>
<evidence type="ECO:0000313" key="9">
    <source>
        <dbReference type="Proteomes" id="UP000283841"/>
    </source>
</evidence>
<reference evidence="8 9" key="1">
    <citation type="journal article" date="2018" name="Front. Microbiol.">
        <title>Genomic and genetic insights into a cosmopolitan fungus, Paecilomyces variotii (Eurotiales).</title>
        <authorList>
            <person name="Urquhart A.S."/>
            <person name="Mondo S.J."/>
            <person name="Makela M.R."/>
            <person name="Hane J.K."/>
            <person name="Wiebenga A."/>
            <person name="He G."/>
            <person name="Mihaltcheva S."/>
            <person name="Pangilinan J."/>
            <person name="Lipzen A."/>
            <person name="Barry K."/>
            <person name="de Vries R.P."/>
            <person name="Grigoriev I.V."/>
            <person name="Idnurm A."/>
        </authorList>
    </citation>
    <scope>NUCLEOTIDE SEQUENCE [LARGE SCALE GENOMIC DNA]</scope>
    <source>
        <strain evidence="8 9">CBS 101075</strain>
    </source>
</reference>
<proteinExistence type="inferred from homology"/>
<evidence type="ECO:0000256" key="3">
    <source>
        <dbReference type="ARBA" id="ARBA00022692"/>
    </source>
</evidence>
<dbReference type="RefSeq" id="XP_028483737.1">
    <property type="nucleotide sequence ID" value="XM_028627307.1"/>
</dbReference>
<organism evidence="8 9">
    <name type="scientific">Byssochlamys spectabilis</name>
    <name type="common">Paecilomyces variotii</name>
    <dbReference type="NCBI Taxonomy" id="264951"/>
    <lineage>
        <taxon>Eukaryota</taxon>
        <taxon>Fungi</taxon>
        <taxon>Dikarya</taxon>
        <taxon>Ascomycota</taxon>
        <taxon>Pezizomycotina</taxon>
        <taxon>Eurotiomycetes</taxon>
        <taxon>Eurotiomycetidae</taxon>
        <taxon>Eurotiales</taxon>
        <taxon>Thermoascaceae</taxon>
        <taxon>Paecilomyces</taxon>
    </lineage>
</organism>
<evidence type="ECO:0000313" key="8">
    <source>
        <dbReference type="EMBL" id="RWQ94092.1"/>
    </source>
</evidence>
<evidence type="ECO:0000256" key="2">
    <source>
        <dbReference type="ARBA" id="ARBA00006824"/>
    </source>
</evidence>
<evidence type="ECO:0000256" key="4">
    <source>
        <dbReference type="ARBA" id="ARBA00022989"/>
    </source>
</evidence>
<keyword evidence="4 6" id="KW-1133">Transmembrane helix</keyword>
<dbReference type="PANTHER" id="PTHR11266">
    <property type="entry name" value="PEROXISOMAL MEMBRANE PROTEIN 2, PXMP2 MPV17"/>
    <property type="match status" value="1"/>
</dbReference>
<dbReference type="AlphaFoldDB" id="A0A443HQJ9"/>
<comment type="similarity">
    <text evidence="2 6">Belongs to the peroxisomal membrane protein PXMP2/4 family.</text>
</comment>
<keyword evidence="5 6" id="KW-0472">Membrane</keyword>
<evidence type="ECO:0000256" key="1">
    <source>
        <dbReference type="ARBA" id="ARBA00004141"/>
    </source>
</evidence>
<gene>
    <name evidence="8" type="ORF">C8Q69DRAFT_315803</name>
</gene>
<dbReference type="GO" id="GO:0005778">
    <property type="term" value="C:peroxisomal membrane"/>
    <property type="evidence" value="ECO:0007669"/>
    <property type="project" value="TreeGrafter"/>
</dbReference>
<feature type="transmembrane region" description="Helical" evidence="6">
    <location>
        <begin position="175"/>
        <end position="193"/>
    </location>
</feature>
<feature type="region of interest" description="Disordered" evidence="7">
    <location>
        <begin position="70"/>
        <end position="97"/>
    </location>
</feature>
<keyword evidence="9" id="KW-1185">Reference proteome</keyword>
<dbReference type="GeneID" id="39596584"/>
<keyword evidence="3 6" id="KW-0812">Transmembrane</keyword>
<comment type="caution">
    <text evidence="8">The sequence shown here is derived from an EMBL/GenBank/DDBJ whole genome shotgun (WGS) entry which is preliminary data.</text>
</comment>
<protein>
    <submittedName>
        <fullName evidence="8">Putative integral membrane protein, Mpv17/PMP22 family</fullName>
    </submittedName>
</protein>